<gene>
    <name evidence="1" type="ORF">RchiOBHm_Chr5g0065001</name>
</gene>
<reference evidence="1 2" key="1">
    <citation type="journal article" date="2018" name="Nat. Genet.">
        <title>The Rosa genome provides new insights in the design of modern roses.</title>
        <authorList>
            <person name="Bendahmane M."/>
        </authorList>
    </citation>
    <scope>NUCLEOTIDE SEQUENCE [LARGE SCALE GENOMIC DNA]</scope>
    <source>
        <strain evidence="2">cv. Old Blush</strain>
    </source>
</reference>
<comment type="caution">
    <text evidence="1">The sequence shown here is derived from an EMBL/GenBank/DDBJ whole genome shotgun (WGS) entry which is preliminary data.</text>
</comment>
<keyword evidence="2" id="KW-1185">Reference proteome</keyword>
<dbReference type="Proteomes" id="UP000238479">
    <property type="component" value="Chromosome 5"/>
</dbReference>
<organism evidence="1 2">
    <name type="scientific">Rosa chinensis</name>
    <name type="common">China rose</name>
    <dbReference type="NCBI Taxonomy" id="74649"/>
    <lineage>
        <taxon>Eukaryota</taxon>
        <taxon>Viridiplantae</taxon>
        <taxon>Streptophyta</taxon>
        <taxon>Embryophyta</taxon>
        <taxon>Tracheophyta</taxon>
        <taxon>Spermatophyta</taxon>
        <taxon>Magnoliopsida</taxon>
        <taxon>eudicotyledons</taxon>
        <taxon>Gunneridae</taxon>
        <taxon>Pentapetalae</taxon>
        <taxon>rosids</taxon>
        <taxon>fabids</taxon>
        <taxon>Rosales</taxon>
        <taxon>Rosaceae</taxon>
        <taxon>Rosoideae</taxon>
        <taxon>Rosoideae incertae sedis</taxon>
        <taxon>Rosa</taxon>
    </lineage>
</organism>
<protein>
    <submittedName>
        <fullName evidence="1">Uncharacterized protein</fullName>
    </submittedName>
</protein>
<proteinExistence type="predicted"/>
<sequence>MISWVWVIQRLGSASYYVFMNFHVRLDLISGCFFLFSICMSDWEEKETRGEILNLVSVFLIGLVSGRRRTGGWSE</sequence>
<evidence type="ECO:0000313" key="2">
    <source>
        <dbReference type="Proteomes" id="UP000238479"/>
    </source>
</evidence>
<dbReference type="EMBL" id="PDCK01000043">
    <property type="protein sequence ID" value="PRQ34091.1"/>
    <property type="molecule type" value="Genomic_DNA"/>
</dbReference>
<name>A0A2P6QIU0_ROSCH</name>
<accession>A0A2P6QIU0</accession>
<dbReference type="Gramene" id="PRQ34091">
    <property type="protein sequence ID" value="PRQ34091"/>
    <property type="gene ID" value="RchiOBHm_Chr5g0065001"/>
</dbReference>
<evidence type="ECO:0000313" key="1">
    <source>
        <dbReference type="EMBL" id="PRQ34091.1"/>
    </source>
</evidence>
<dbReference type="AlphaFoldDB" id="A0A2P6QIU0"/>